<evidence type="ECO:0000313" key="3">
    <source>
        <dbReference type="Proteomes" id="UP001172684"/>
    </source>
</evidence>
<comment type="caution">
    <text evidence="2">The sequence shown here is derived from an EMBL/GenBank/DDBJ whole genome shotgun (WGS) entry which is preliminary data.</text>
</comment>
<keyword evidence="1" id="KW-0472">Membrane</keyword>
<keyword evidence="3" id="KW-1185">Reference proteome</keyword>
<dbReference type="InterPro" id="IPR021829">
    <property type="entry name" value="DUF3419"/>
</dbReference>
<dbReference type="CDD" id="cd02440">
    <property type="entry name" value="AdoMet_MTases"/>
    <property type="match status" value="1"/>
</dbReference>
<dbReference type="Gene3D" id="3.40.50.150">
    <property type="entry name" value="Vaccinia Virus protein VP39"/>
    <property type="match status" value="1"/>
</dbReference>
<evidence type="ECO:0000256" key="1">
    <source>
        <dbReference type="SAM" id="Phobius"/>
    </source>
</evidence>
<dbReference type="PANTHER" id="PTHR47473:SF1">
    <property type="entry name" value="METHYLTRANSFERASE DOMAIN-CONTAINING PROTEIN"/>
    <property type="match status" value="1"/>
</dbReference>
<feature type="transmembrane region" description="Helical" evidence="1">
    <location>
        <begin position="12"/>
        <end position="35"/>
    </location>
</feature>
<gene>
    <name evidence="2" type="ORF">H2201_000963</name>
</gene>
<dbReference type="Pfam" id="PF11899">
    <property type="entry name" value="DUF3419"/>
    <property type="match status" value="1"/>
</dbReference>
<keyword evidence="1" id="KW-0812">Transmembrane</keyword>
<protein>
    <recommendedName>
        <fullName evidence="4">Methyltransferase domain-containing protein</fullName>
    </recommendedName>
</protein>
<evidence type="ECO:0008006" key="4">
    <source>
        <dbReference type="Google" id="ProtNLM"/>
    </source>
</evidence>
<dbReference type="EMBL" id="JAPDRL010000005">
    <property type="protein sequence ID" value="KAJ9668719.1"/>
    <property type="molecule type" value="Genomic_DNA"/>
</dbReference>
<evidence type="ECO:0000313" key="2">
    <source>
        <dbReference type="EMBL" id="KAJ9668719.1"/>
    </source>
</evidence>
<organism evidence="2 3">
    <name type="scientific">Coniosporium apollinis</name>
    <dbReference type="NCBI Taxonomy" id="61459"/>
    <lineage>
        <taxon>Eukaryota</taxon>
        <taxon>Fungi</taxon>
        <taxon>Dikarya</taxon>
        <taxon>Ascomycota</taxon>
        <taxon>Pezizomycotina</taxon>
        <taxon>Dothideomycetes</taxon>
        <taxon>Dothideomycetes incertae sedis</taxon>
        <taxon>Coniosporium</taxon>
    </lineage>
</organism>
<sequence>MTATLVMLHCDSIYHIVAVAGALVLFLLLVSYLYFKPTDSSTKSPHTIHAYLPFFYSCFLKPHTGDDSGSQQDALESFYRAQAVVYDATRTRLLRGREDMLGLMAAQLKYRTQTGDIIRKPVWVDIGGGTGWNIEQMSAFVSVPDFFSVVYLVDLSPSLCDIARHRFERLGWENVQVVCQDARSFRLHEHGPTAYKRKEWVLENRDTHTSAEDADVGGADLITMSYSLSMIPECHLVIDSISSLLSPNGVIGVCDFYVQSKVDYQCRNYTGGVINRHCTWLSRVFWRAWFELDRVHLTARRDYLEYRFGTILSVNARNHMLGVRIPYYVWVGCSKDRGSTASKLAELEAAATESPFLSALDLQAKTARQGMKLVEVRSKAYESAIINLQSSLPLPSSWYQNNKWRIYYDDQLRKHRQFNDECLYQFTWEDSRMDRRLLQIGRDDVILSITSAGDNILAYALEAPARIHAVDLNPAQNHLLELKVAAFTALGYSDVWKLFGEGQHGAFRDLLIKKLSPHMSSLAFQHWLNVSPTVFSRKNLYETGGSGHALRLVGWLFRALGLSDEAKRLYSAQTLNEQREIWERSIKRVLLSRILCWTVISNEKWLWKALGVPPNQCDMIEQDYLKQDDIHGLSAIRSGQAIWEYVVNTLEPVVNSTLISDDNHYYLLCLQGKYSRRCHPDYLTPKAHIKLSKPDAFDGLRIHTDEINEVIARMSPSILTIAVVMDSMDWFSPTGPEAAKQIKALNRVMRLKGRVLLRSAGLTPWYIETFEELGFSAKRVAARFSGTCSDRGKPPALVSPPTWILTKVVSLEESNSDAGLQEASLNSMERLKI</sequence>
<dbReference type="InterPro" id="IPR029063">
    <property type="entry name" value="SAM-dependent_MTases_sf"/>
</dbReference>
<dbReference type="Pfam" id="PF13489">
    <property type="entry name" value="Methyltransf_23"/>
    <property type="match status" value="1"/>
</dbReference>
<reference evidence="2" key="1">
    <citation type="submission" date="2022-10" db="EMBL/GenBank/DDBJ databases">
        <title>Culturing micro-colonial fungi from biological soil crusts in the Mojave desert and describing Neophaeococcomyces mojavensis, and introducing the new genera and species Taxawa tesnikishii.</title>
        <authorList>
            <person name="Kurbessoian T."/>
            <person name="Stajich J.E."/>
        </authorList>
    </citation>
    <scope>NUCLEOTIDE SEQUENCE</scope>
    <source>
        <strain evidence="2">TK_1</strain>
    </source>
</reference>
<proteinExistence type="predicted"/>
<dbReference type="PANTHER" id="PTHR47473">
    <property type="entry name" value="BTA1P"/>
    <property type="match status" value="1"/>
</dbReference>
<accession>A0ABQ9P577</accession>
<dbReference type="SUPFAM" id="SSF53335">
    <property type="entry name" value="S-adenosyl-L-methionine-dependent methyltransferases"/>
    <property type="match status" value="1"/>
</dbReference>
<keyword evidence="1" id="KW-1133">Transmembrane helix</keyword>
<dbReference type="Proteomes" id="UP001172684">
    <property type="component" value="Unassembled WGS sequence"/>
</dbReference>
<name>A0ABQ9P577_9PEZI</name>